<dbReference type="InterPro" id="IPR036278">
    <property type="entry name" value="Sialidase_sf"/>
</dbReference>
<dbReference type="Gene3D" id="2.120.10.10">
    <property type="match status" value="1"/>
</dbReference>
<keyword evidence="5" id="KW-0378">Hydrolase</keyword>
<protein>
    <recommendedName>
        <fullName evidence="3">exo-alpha-sialidase</fullName>
        <ecNumber evidence="3">3.2.1.18</ecNumber>
    </recommendedName>
</protein>
<dbReference type="RefSeq" id="WP_382354083.1">
    <property type="nucleotide sequence ID" value="NZ_JBHSMC010000024.1"/>
</dbReference>
<dbReference type="PANTHER" id="PTHR10628">
    <property type="entry name" value="SIALIDASE"/>
    <property type="match status" value="1"/>
</dbReference>
<dbReference type="EC" id="3.2.1.18" evidence="3"/>
<comment type="similarity">
    <text evidence="2">Belongs to the glycosyl hydrolase 33 family.</text>
</comment>
<dbReference type="InterPro" id="IPR026856">
    <property type="entry name" value="Sialidase_fam"/>
</dbReference>
<dbReference type="SUPFAM" id="SSF50939">
    <property type="entry name" value="Sialidases"/>
    <property type="match status" value="1"/>
</dbReference>
<comment type="catalytic activity">
    <reaction evidence="1">
        <text>Hydrolysis of alpha-(2-&gt;3)-, alpha-(2-&gt;6)-, alpha-(2-&gt;8)- glycosidic linkages of terminal sialic acid residues in oligosaccharides, glycoproteins, glycolipids, colominic acid and synthetic substrates.</text>
        <dbReference type="EC" id="3.2.1.18"/>
    </reaction>
</comment>
<dbReference type="InterPro" id="IPR011040">
    <property type="entry name" value="Sialidase"/>
</dbReference>
<sequence>MAINKYAISKDPDWYEAWPDVALTEAGKLVCVFSQCTHHGDRSQTRLMLIESTDRGRTWTNKRAFTDITNGLPYWNCARISRLRDGRLVIAADLITEKKEAAARNYIWIGDKEGTSWSEPILTPVEGIVPDKLCELESGRWLLSAHQRNPVSGYPEQRLWYTDNQGDNWTGPIIVASQPGLKLCEVSILPLDDGTLVAYMRENSGEGWDCYKSISYDQGESWNGVFRVPIPGCHRPVAGLLQSGRVMITYRFMQGGKGWLGTWTQNFFAAITDQESARAEERKQQWTRIMPIDYDRSAVADLGYSGWVQFEDGEIYVVQYIVDDAPKAQIRGYSFTEEEFLI</sequence>
<evidence type="ECO:0000313" key="5">
    <source>
        <dbReference type="EMBL" id="MFC5466278.1"/>
    </source>
</evidence>
<dbReference type="Proteomes" id="UP001596147">
    <property type="component" value="Unassembled WGS sequence"/>
</dbReference>
<evidence type="ECO:0000313" key="6">
    <source>
        <dbReference type="Proteomes" id="UP001596147"/>
    </source>
</evidence>
<dbReference type="Pfam" id="PF13088">
    <property type="entry name" value="BNR_2"/>
    <property type="match status" value="1"/>
</dbReference>
<evidence type="ECO:0000256" key="2">
    <source>
        <dbReference type="ARBA" id="ARBA00009348"/>
    </source>
</evidence>
<dbReference type="GO" id="GO:0016798">
    <property type="term" value="F:hydrolase activity, acting on glycosyl bonds"/>
    <property type="evidence" value="ECO:0007669"/>
    <property type="project" value="UniProtKB-KW"/>
</dbReference>
<evidence type="ECO:0000256" key="3">
    <source>
        <dbReference type="ARBA" id="ARBA00012733"/>
    </source>
</evidence>
<feature type="domain" description="Sialidase" evidence="4">
    <location>
        <begin position="74"/>
        <end position="249"/>
    </location>
</feature>
<keyword evidence="6" id="KW-1185">Reference proteome</keyword>
<reference evidence="6" key="1">
    <citation type="journal article" date="2019" name="Int. J. Syst. Evol. Microbiol.">
        <title>The Global Catalogue of Microorganisms (GCM) 10K type strain sequencing project: providing services to taxonomists for standard genome sequencing and annotation.</title>
        <authorList>
            <consortium name="The Broad Institute Genomics Platform"/>
            <consortium name="The Broad Institute Genome Sequencing Center for Infectious Disease"/>
            <person name="Wu L."/>
            <person name="Ma J."/>
        </authorList>
    </citation>
    <scope>NUCLEOTIDE SEQUENCE [LARGE SCALE GENOMIC DNA]</scope>
    <source>
        <strain evidence="6">CGMCC 1.12237</strain>
    </source>
</reference>
<gene>
    <name evidence="5" type="ORF">ACFPM4_16285</name>
</gene>
<dbReference type="EMBL" id="JBHSMC010000024">
    <property type="protein sequence ID" value="MFC5466278.1"/>
    <property type="molecule type" value="Genomic_DNA"/>
</dbReference>
<keyword evidence="5" id="KW-0326">Glycosidase</keyword>
<accession>A0ABW0LKS3</accession>
<name>A0ABW0LKS3_9BACI</name>
<evidence type="ECO:0000259" key="4">
    <source>
        <dbReference type="Pfam" id="PF13088"/>
    </source>
</evidence>
<comment type="caution">
    <text evidence="5">The sequence shown here is derived from an EMBL/GenBank/DDBJ whole genome shotgun (WGS) entry which is preliminary data.</text>
</comment>
<dbReference type="CDD" id="cd15482">
    <property type="entry name" value="Sialidase_non-viral"/>
    <property type="match status" value="1"/>
</dbReference>
<evidence type="ECO:0000256" key="1">
    <source>
        <dbReference type="ARBA" id="ARBA00000427"/>
    </source>
</evidence>
<organism evidence="5 6">
    <name type="scientific">Lederbergia graminis</name>
    <dbReference type="NCBI Taxonomy" id="735518"/>
    <lineage>
        <taxon>Bacteria</taxon>
        <taxon>Bacillati</taxon>
        <taxon>Bacillota</taxon>
        <taxon>Bacilli</taxon>
        <taxon>Bacillales</taxon>
        <taxon>Bacillaceae</taxon>
        <taxon>Lederbergia</taxon>
    </lineage>
</organism>
<dbReference type="PANTHER" id="PTHR10628:SF30">
    <property type="entry name" value="EXO-ALPHA-SIALIDASE"/>
    <property type="match status" value="1"/>
</dbReference>
<proteinExistence type="inferred from homology"/>